<sequence length="145" mass="16270">MIANIEEIEWDEWQHGEQYGNRSKNLGKAAGSRSLGMRMIELSPGKQSSPLLFHTEDEEHIFLVEGEVTLLEGDEQSHLIAGDYVCFLPGEGIGHALLNHSETVCRFLVMSQNSQSDIVVYPEHNRMLVKALGQVFSNQPEEGFN</sequence>
<keyword evidence="1" id="KW-0479">Metal-binding</keyword>
<protein>
    <recommendedName>
        <fullName evidence="2">Cupin type-2 domain-containing protein</fullName>
    </recommendedName>
</protein>
<feature type="domain" description="Cupin type-2" evidence="2">
    <location>
        <begin position="39"/>
        <end position="110"/>
    </location>
</feature>
<dbReference type="AlphaFoldDB" id="A0A081NGL9"/>
<dbReference type="InterPro" id="IPR013096">
    <property type="entry name" value="Cupin_2"/>
</dbReference>
<name>A0A081NGL9_9GAMM</name>
<dbReference type="GO" id="GO:0046872">
    <property type="term" value="F:metal ion binding"/>
    <property type="evidence" value="ECO:0007669"/>
    <property type="project" value="UniProtKB-KW"/>
</dbReference>
<evidence type="ECO:0000313" key="4">
    <source>
        <dbReference type="Proteomes" id="UP000028073"/>
    </source>
</evidence>
<dbReference type="InterPro" id="IPR011051">
    <property type="entry name" value="RmlC_Cupin_sf"/>
</dbReference>
<dbReference type="STRING" id="1137799.GZ78_17845"/>
<evidence type="ECO:0000256" key="1">
    <source>
        <dbReference type="ARBA" id="ARBA00022723"/>
    </source>
</evidence>
<dbReference type="Gene3D" id="2.60.120.10">
    <property type="entry name" value="Jelly Rolls"/>
    <property type="match status" value="1"/>
</dbReference>
<evidence type="ECO:0000313" key="3">
    <source>
        <dbReference type="EMBL" id="KEQ17592.1"/>
    </source>
</evidence>
<dbReference type="PANTHER" id="PTHR35848:SF9">
    <property type="entry name" value="SLL1358 PROTEIN"/>
    <property type="match status" value="1"/>
</dbReference>
<dbReference type="Pfam" id="PF07883">
    <property type="entry name" value="Cupin_2"/>
    <property type="match status" value="1"/>
</dbReference>
<dbReference type="SUPFAM" id="SSF51182">
    <property type="entry name" value="RmlC-like cupins"/>
    <property type="match status" value="1"/>
</dbReference>
<dbReference type="PANTHER" id="PTHR35848">
    <property type="entry name" value="OXALATE-BINDING PROTEIN"/>
    <property type="match status" value="1"/>
</dbReference>
<organism evidence="3 4">
    <name type="scientific">Endozoicomonas numazuensis</name>
    <dbReference type="NCBI Taxonomy" id="1137799"/>
    <lineage>
        <taxon>Bacteria</taxon>
        <taxon>Pseudomonadati</taxon>
        <taxon>Pseudomonadota</taxon>
        <taxon>Gammaproteobacteria</taxon>
        <taxon>Oceanospirillales</taxon>
        <taxon>Endozoicomonadaceae</taxon>
        <taxon>Endozoicomonas</taxon>
    </lineage>
</organism>
<proteinExistence type="predicted"/>
<dbReference type="InterPro" id="IPR014710">
    <property type="entry name" value="RmlC-like_jellyroll"/>
</dbReference>
<dbReference type="OrthoDB" id="116921at2"/>
<comment type="caution">
    <text evidence="3">The sequence shown here is derived from an EMBL/GenBank/DDBJ whole genome shotgun (WGS) entry which is preliminary data.</text>
</comment>
<dbReference type="EMBL" id="JOKH01000003">
    <property type="protein sequence ID" value="KEQ17592.1"/>
    <property type="molecule type" value="Genomic_DNA"/>
</dbReference>
<dbReference type="eggNOG" id="COG3837">
    <property type="taxonomic scope" value="Bacteria"/>
</dbReference>
<dbReference type="InterPro" id="IPR051610">
    <property type="entry name" value="GPI/OXD"/>
</dbReference>
<dbReference type="RefSeq" id="WP_034838027.1">
    <property type="nucleotide sequence ID" value="NZ_JOKH01000003.1"/>
</dbReference>
<accession>A0A081NGL9</accession>
<evidence type="ECO:0000259" key="2">
    <source>
        <dbReference type="Pfam" id="PF07883"/>
    </source>
</evidence>
<dbReference type="Proteomes" id="UP000028073">
    <property type="component" value="Unassembled WGS sequence"/>
</dbReference>
<dbReference type="CDD" id="cd02224">
    <property type="entry name" value="cupin_SPO2919-like"/>
    <property type="match status" value="1"/>
</dbReference>
<keyword evidence="4" id="KW-1185">Reference proteome</keyword>
<gene>
    <name evidence="3" type="ORF">GZ78_17845</name>
</gene>
<reference evidence="3 4" key="1">
    <citation type="submission" date="2014-06" db="EMBL/GenBank/DDBJ databases">
        <title>Whole Genome Sequences of Three Symbiotic Endozoicomonas Bacteria.</title>
        <authorList>
            <person name="Neave M.J."/>
            <person name="Apprill A."/>
            <person name="Voolstra C.R."/>
        </authorList>
    </citation>
    <scope>NUCLEOTIDE SEQUENCE [LARGE SCALE GENOMIC DNA]</scope>
    <source>
        <strain evidence="3 4">DSM 25634</strain>
    </source>
</reference>